<evidence type="ECO:0000256" key="5">
    <source>
        <dbReference type="ARBA" id="ARBA00022692"/>
    </source>
</evidence>
<organism evidence="11 12">
    <name type="scientific">Cnephaeus nilssonii</name>
    <name type="common">Northern bat</name>
    <name type="synonym">Eptesicus nilssonii</name>
    <dbReference type="NCBI Taxonomy" id="3371016"/>
    <lineage>
        <taxon>Eukaryota</taxon>
        <taxon>Metazoa</taxon>
        <taxon>Chordata</taxon>
        <taxon>Craniata</taxon>
        <taxon>Vertebrata</taxon>
        <taxon>Euteleostomi</taxon>
        <taxon>Mammalia</taxon>
        <taxon>Eutheria</taxon>
        <taxon>Laurasiatheria</taxon>
        <taxon>Chiroptera</taxon>
        <taxon>Yangochiroptera</taxon>
        <taxon>Vespertilionidae</taxon>
        <taxon>Cnephaeus</taxon>
    </lineage>
</organism>
<evidence type="ECO:0000313" key="12">
    <source>
        <dbReference type="Proteomes" id="UP001177744"/>
    </source>
</evidence>
<evidence type="ECO:0000256" key="1">
    <source>
        <dbReference type="ARBA" id="ARBA00003929"/>
    </source>
</evidence>
<comment type="caution">
    <text evidence="11">The sequence shown here is derived from an EMBL/GenBank/DDBJ whole genome shotgun (WGS) entry which is preliminary data.</text>
</comment>
<protein>
    <submittedName>
        <fullName evidence="11">Uncharacterized protein</fullName>
    </submittedName>
</protein>
<sequence length="137" mass="14580">MLNPMIYSLRNKDVKEAVNKAIIKANLGFDHSKAGSRWADGRVSGRVKQQLLLPITPEGFSISPAPEGQLGQQLLLTPADGASPARTRCWSQPQLLRTISGCNRGQHHQQVGAVVAGARLLADRGLGAMAGGARVMC</sequence>
<dbReference type="GO" id="GO:0005886">
    <property type="term" value="C:plasma membrane"/>
    <property type="evidence" value="ECO:0007669"/>
    <property type="project" value="UniProtKB-SubCell"/>
</dbReference>
<keyword evidence="9" id="KW-0675">Receptor</keyword>
<keyword evidence="7" id="KW-0297">G-protein coupled receptor</keyword>
<proteinExistence type="inferred from homology"/>
<evidence type="ECO:0000256" key="6">
    <source>
        <dbReference type="ARBA" id="ARBA00022989"/>
    </source>
</evidence>
<dbReference type="GO" id="GO:0004930">
    <property type="term" value="F:G protein-coupled receptor activity"/>
    <property type="evidence" value="ECO:0007669"/>
    <property type="project" value="UniProtKB-KW"/>
</dbReference>
<keyword evidence="5" id="KW-0812">Transmembrane</keyword>
<dbReference type="AlphaFoldDB" id="A0AA40HR28"/>
<dbReference type="EMBL" id="JAULJE010000013">
    <property type="protein sequence ID" value="KAK1335779.1"/>
    <property type="molecule type" value="Genomic_DNA"/>
</dbReference>
<comment type="subcellular location">
    <subcellularLocation>
        <location evidence="2">Cell membrane</location>
        <topology evidence="2">Multi-pass membrane protein</topology>
    </subcellularLocation>
</comment>
<evidence type="ECO:0000256" key="4">
    <source>
        <dbReference type="ARBA" id="ARBA00022475"/>
    </source>
</evidence>
<keyword evidence="8" id="KW-0472">Membrane</keyword>
<dbReference type="FunFam" id="1.10.1220.70:FF:000001">
    <property type="entry name" value="Olfactory receptor"/>
    <property type="match status" value="1"/>
</dbReference>
<evidence type="ECO:0000256" key="10">
    <source>
        <dbReference type="ARBA" id="ARBA00023224"/>
    </source>
</evidence>
<evidence type="ECO:0000256" key="2">
    <source>
        <dbReference type="ARBA" id="ARBA00004651"/>
    </source>
</evidence>
<keyword evidence="10" id="KW-0807">Transducer</keyword>
<dbReference type="Gene3D" id="1.10.1220.70">
    <property type="match status" value="1"/>
</dbReference>
<evidence type="ECO:0000256" key="7">
    <source>
        <dbReference type="ARBA" id="ARBA00023040"/>
    </source>
</evidence>
<name>A0AA40HR28_CNENI</name>
<evidence type="ECO:0000256" key="9">
    <source>
        <dbReference type="ARBA" id="ARBA00023170"/>
    </source>
</evidence>
<reference evidence="11" key="1">
    <citation type="submission" date="2023-06" db="EMBL/GenBank/DDBJ databases">
        <title>Reference genome for the Northern bat (Eptesicus nilssonii), a most northern bat species.</title>
        <authorList>
            <person name="Laine V.N."/>
            <person name="Pulliainen A.T."/>
            <person name="Lilley T.M."/>
        </authorList>
    </citation>
    <scope>NUCLEOTIDE SEQUENCE</scope>
    <source>
        <strain evidence="11">BLF_Eptnil</strain>
        <tissue evidence="11">Kidney</tissue>
    </source>
</reference>
<keyword evidence="12" id="KW-1185">Reference proteome</keyword>
<accession>A0AA40HR28</accession>
<comment type="function">
    <text evidence="1">Putative odorant or sperm cell receptor.</text>
</comment>
<evidence type="ECO:0000256" key="8">
    <source>
        <dbReference type="ARBA" id="ARBA00023136"/>
    </source>
</evidence>
<dbReference type="Proteomes" id="UP001177744">
    <property type="component" value="Unassembled WGS sequence"/>
</dbReference>
<keyword evidence="4" id="KW-1003">Cell membrane</keyword>
<evidence type="ECO:0000256" key="3">
    <source>
        <dbReference type="ARBA" id="ARBA00010663"/>
    </source>
</evidence>
<evidence type="ECO:0000313" key="11">
    <source>
        <dbReference type="EMBL" id="KAK1335779.1"/>
    </source>
</evidence>
<keyword evidence="6" id="KW-1133">Transmembrane helix</keyword>
<gene>
    <name evidence="11" type="ORF">QTO34_003574</name>
</gene>
<comment type="similarity">
    <text evidence="3">Belongs to the G-protein coupled receptor 1 family.</text>
</comment>